<evidence type="ECO:0000313" key="2">
    <source>
        <dbReference type="EMBL" id="SUN60688.1"/>
    </source>
</evidence>
<dbReference type="Pfam" id="PF19700">
    <property type="entry name" value="DUF6198"/>
    <property type="match status" value="1"/>
</dbReference>
<name>A0A380K704_9STRE</name>
<protein>
    <submittedName>
        <fullName evidence="2">Membrane protein</fullName>
    </submittedName>
</protein>
<feature type="transmembrane region" description="Helical" evidence="1">
    <location>
        <begin position="110"/>
        <end position="137"/>
    </location>
</feature>
<gene>
    <name evidence="2" type="ORF">NCTC12224_01022</name>
</gene>
<sequence length="213" mass="24012">MLKPKRLLLCILMILLISLGASLTIKAAIGVGAWDALSVTGNSLTGIKVGTIQMLLNFICIGIQLVILKRDFHIRHVLQIGLSILIGIMVNFFLYIFLGHLLLTNYISRLVLFLIGIVIESFAMSIIMTLDVITFPLEGACMAFARRFGFQFHKVRQYSDIVFILIVFLTLILTKETVSIREGTVLMMLLYGPIMGFFMTKCKPFFQKQRVTD</sequence>
<dbReference type="InterPro" id="IPR038750">
    <property type="entry name" value="YczE/YyaS-like"/>
</dbReference>
<accession>A0A380K704</accession>
<organism evidence="2 3">
    <name type="scientific">Streptococcus hyointestinalis</name>
    <dbReference type="NCBI Taxonomy" id="1337"/>
    <lineage>
        <taxon>Bacteria</taxon>
        <taxon>Bacillati</taxon>
        <taxon>Bacillota</taxon>
        <taxon>Bacilli</taxon>
        <taxon>Lactobacillales</taxon>
        <taxon>Streptococcaceae</taxon>
        <taxon>Streptococcus</taxon>
    </lineage>
</organism>
<dbReference type="AlphaFoldDB" id="A0A380K704"/>
<feature type="transmembrane region" description="Helical" evidence="1">
    <location>
        <begin position="180"/>
        <end position="200"/>
    </location>
</feature>
<keyword evidence="3" id="KW-1185">Reference proteome</keyword>
<feature type="transmembrane region" description="Helical" evidence="1">
    <location>
        <begin position="158"/>
        <end position="174"/>
    </location>
</feature>
<keyword evidence="1" id="KW-1133">Transmembrane helix</keyword>
<feature type="transmembrane region" description="Helical" evidence="1">
    <location>
        <begin position="80"/>
        <end position="98"/>
    </location>
</feature>
<dbReference type="PANTHER" id="PTHR40078">
    <property type="entry name" value="INTEGRAL MEMBRANE PROTEIN-RELATED"/>
    <property type="match status" value="1"/>
</dbReference>
<reference evidence="2 3" key="1">
    <citation type="submission" date="2018-06" db="EMBL/GenBank/DDBJ databases">
        <authorList>
            <consortium name="Pathogen Informatics"/>
            <person name="Doyle S."/>
        </authorList>
    </citation>
    <scope>NUCLEOTIDE SEQUENCE [LARGE SCALE GENOMIC DNA]</scope>
    <source>
        <strain evidence="2 3">NCTC12224</strain>
    </source>
</reference>
<dbReference type="GeneID" id="78356445"/>
<keyword evidence="1" id="KW-0472">Membrane</keyword>
<dbReference type="PANTHER" id="PTHR40078:SF1">
    <property type="entry name" value="INTEGRAL MEMBRANE PROTEIN"/>
    <property type="match status" value="1"/>
</dbReference>
<dbReference type="OrthoDB" id="87655at2"/>
<dbReference type="RefSeq" id="WP_115268869.1">
    <property type="nucleotide sequence ID" value="NZ_JBNPNB010000143.1"/>
</dbReference>
<dbReference type="Proteomes" id="UP000254924">
    <property type="component" value="Unassembled WGS sequence"/>
</dbReference>
<proteinExistence type="predicted"/>
<evidence type="ECO:0000313" key="3">
    <source>
        <dbReference type="Proteomes" id="UP000254924"/>
    </source>
</evidence>
<evidence type="ECO:0000256" key="1">
    <source>
        <dbReference type="SAM" id="Phobius"/>
    </source>
</evidence>
<feature type="transmembrane region" description="Helical" evidence="1">
    <location>
        <begin position="51"/>
        <end position="68"/>
    </location>
</feature>
<dbReference type="EMBL" id="UHFN01000007">
    <property type="protein sequence ID" value="SUN60688.1"/>
    <property type="molecule type" value="Genomic_DNA"/>
</dbReference>
<keyword evidence="1" id="KW-0812">Transmembrane</keyword>